<feature type="transmembrane region" description="Helical" evidence="1">
    <location>
        <begin position="38"/>
        <end position="58"/>
    </location>
</feature>
<evidence type="ECO:0000256" key="1">
    <source>
        <dbReference type="SAM" id="Phobius"/>
    </source>
</evidence>
<accession>A0A381NV58</accession>
<evidence type="ECO:0008006" key="3">
    <source>
        <dbReference type="Google" id="ProtNLM"/>
    </source>
</evidence>
<feature type="transmembrane region" description="Helical" evidence="1">
    <location>
        <begin position="88"/>
        <end position="106"/>
    </location>
</feature>
<sequence length="157" mass="16438">MSSALITASILSLVGLVFSFALGYTSSGAEDILRHATLAIFITLITLLGHSMTMFYLIGKVRAIKDAVTEGNLRTDAVARVSALRGPVFKIVSVAMGLTMVTAIVGGGVDTGVIHPGFHSLLAILAIVANFLAVRAIVGALTQFNRIVDEVNRDLGV</sequence>
<dbReference type="EMBL" id="UINC01000622">
    <property type="protein sequence ID" value="SUZ58482.1"/>
    <property type="molecule type" value="Genomic_DNA"/>
</dbReference>
<keyword evidence="1" id="KW-1133">Transmembrane helix</keyword>
<reference evidence="2" key="1">
    <citation type="submission" date="2018-05" db="EMBL/GenBank/DDBJ databases">
        <authorList>
            <person name="Lanie J.A."/>
            <person name="Ng W.-L."/>
            <person name="Kazmierczak K.M."/>
            <person name="Andrzejewski T.M."/>
            <person name="Davidsen T.M."/>
            <person name="Wayne K.J."/>
            <person name="Tettelin H."/>
            <person name="Glass J.I."/>
            <person name="Rusch D."/>
            <person name="Podicherti R."/>
            <person name="Tsui H.-C.T."/>
            <person name="Winkler M.E."/>
        </authorList>
    </citation>
    <scope>NUCLEOTIDE SEQUENCE</scope>
</reference>
<organism evidence="2">
    <name type="scientific">marine metagenome</name>
    <dbReference type="NCBI Taxonomy" id="408172"/>
    <lineage>
        <taxon>unclassified sequences</taxon>
        <taxon>metagenomes</taxon>
        <taxon>ecological metagenomes</taxon>
    </lineage>
</organism>
<feature type="transmembrane region" description="Helical" evidence="1">
    <location>
        <begin position="118"/>
        <end position="138"/>
    </location>
</feature>
<keyword evidence="1" id="KW-0472">Membrane</keyword>
<dbReference type="AlphaFoldDB" id="A0A381NV58"/>
<protein>
    <recommendedName>
        <fullName evidence="3">MotA/TolQ/ExbB proton channel domain-containing protein</fullName>
    </recommendedName>
</protein>
<evidence type="ECO:0000313" key="2">
    <source>
        <dbReference type="EMBL" id="SUZ58482.1"/>
    </source>
</evidence>
<keyword evidence="1" id="KW-0812">Transmembrane</keyword>
<name>A0A381NV58_9ZZZZ</name>
<gene>
    <name evidence="2" type="ORF">METZ01_LOCUS11336</name>
</gene>
<proteinExistence type="predicted"/>